<dbReference type="EMBL" id="FJOG01000003">
    <property type="protein sequence ID" value="CZR52663.1"/>
    <property type="molecule type" value="Genomic_DNA"/>
</dbReference>
<evidence type="ECO:0000313" key="2">
    <source>
        <dbReference type="Proteomes" id="UP000184330"/>
    </source>
</evidence>
<proteinExistence type="predicted"/>
<dbReference type="Proteomes" id="UP000184330">
    <property type="component" value="Unassembled WGS sequence"/>
</dbReference>
<evidence type="ECO:0000313" key="1">
    <source>
        <dbReference type="EMBL" id="CZR52663.1"/>
    </source>
</evidence>
<keyword evidence="2" id="KW-1185">Reference proteome</keyword>
<dbReference type="AlphaFoldDB" id="A0A1L7WIR0"/>
<reference evidence="1 2" key="1">
    <citation type="submission" date="2016-03" db="EMBL/GenBank/DDBJ databases">
        <authorList>
            <person name="Ploux O."/>
        </authorList>
    </citation>
    <scope>NUCLEOTIDE SEQUENCE [LARGE SCALE GENOMIC DNA]</scope>
    <source>
        <strain evidence="1 2">UAMH 11012</strain>
    </source>
</reference>
<accession>A0A1L7WIR0</accession>
<protein>
    <submittedName>
        <fullName evidence="1">Uncharacterized protein</fullName>
    </submittedName>
</protein>
<sequence>MPAAMPMRPPVLGVFVVEFSIPDGTATVDTPAEVTTFVAEGFNVIGIKVCDELGGNPIVRILVYGTLEEALTETIAGVDFCTLESPEYLRCPAKIIHEAAVISGTEFVTAGAVVSAATSWGDNWIASEGQRGQEYSHPA</sequence>
<name>A0A1L7WIR0_9HELO</name>
<organism evidence="1 2">
    <name type="scientific">Phialocephala subalpina</name>
    <dbReference type="NCBI Taxonomy" id="576137"/>
    <lineage>
        <taxon>Eukaryota</taxon>
        <taxon>Fungi</taxon>
        <taxon>Dikarya</taxon>
        <taxon>Ascomycota</taxon>
        <taxon>Pezizomycotina</taxon>
        <taxon>Leotiomycetes</taxon>
        <taxon>Helotiales</taxon>
        <taxon>Mollisiaceae</taxon>
        <taxon>Phialocephala</taxon>
        <taxon>Phialocephala fortinii species complex</taxon>
    </lineage>
</organism>
<gene>
    <name evidence="1" type="ORF">PAC_02540</name>
</gene>